<keyword evidence="5" id="KW-1133">Transmembrane helix</keyword>
<reference evidence="8 9" key="1">
    <citation type="journal article" date="2011" name="Stand. Genomic Sci.">
        <title>Complete genome sequence of Rhodospirillum rubrum type strain (S1).</title>
        <authorList>
            <person name="Munk A.C."/>
            <person name="Copeland A."/>
            <person name="Lucas S."/>
            <person name="Lapidus A."/>
            <person name="Del Rio T.G."/>
            <person name="Barry K."/>
            <person name="Detter J.C."/>
            <person name="Hammon N."/>
            <person name="Israni S."/>
            <person name="Pitluck S."/>
            <person name="Brettin T."/>
            <person name="Bruce D."/>
            <person name="Han C."/>
            <person name="Tapia R."/>
            <person name="Gilna P."/>
            <person name="Schmutz J."/>
            <person name="Larimer F."/>
            <person name="Land M."/>
            <person name="Kyrpides N.C."/>
            <person name="Mavromatis K."/>
            <person name="Richardson P."/>
            <person name="Rohde M."/>
            <person name="Goker M."/>
            <person name="Klenk H.P."/>
            <person name="Zhang Y."/>
            <person name="Roberts G.P."/>
            <person name="Reslewic S."/>
            <person name="Schwartz D.C."/>
        </authorList>
    </citation>
    <scope>NUCLEOTIDE SEQUENCE [LARGE SCALE GENOMIC DNA]</scope>
    <source>
        <strain evidence="9">ATCC 11170 / ATH 1.1.1 / DSM 467 / LMG 4362 / NCIMB 8255 / S1</strain>
    </source>
</reference>
<dbReference type="PROSITE" id="PS50111">
    <property type="entry name" value="CHEMOTAXIS_TRANSDUC_2"/>
    <property type="match status" value="1"/>
</dbReference>
<dbReference type="SMART" id="SM00304">
    <property type="entry name" value="HAMP"/>
    <property type="match status" value="1"/>
</dbReference>
<evidence type="ECO:0000259" key="7">
    <source>
        <dbReference type="PROSITE" id="PS50885"/>
    </source>
</evidence>
<dbReference type="SMART" id="SM01358">
    <property type="entry name" value="HBM"/>
    <property type="match status" value="1"/>
</dbReference>
<dbReference type="Pfam" id="PF00015">
    <property type="entry name" value="MCPsignal"/>
    <property type="match status" value="1"/>
</dbReference>
<dbReference type="EnsemblBacteria" id="ABC23354">
    <property type="protein sequence ID" value="ABC23354"/>
    <property type="gene ID" value="Rru_A2554"/>
</dbReference>
<keyword evidence="9" id="KW-1185">Reference proteome</keyword>
<dbReference type="HOGENOM" id="CLU_000445_107_27_5"/>
<feature type="transmembrane region" description="Helical" evidence="5">
    <location>
        <begin position="274"/>
        <end position="294"/>
    </location>
</feature>
<keyword evidence="1 3" id="KW-0807">Transducer</keyword>
<dbReference type="PhylomeDB" id="Q2RR91"/>
<dbReference type="EMBL" id="CP000230">
    <property type="protein sequence ID" value="ABC23354.1"/>
    <property type="molecule type" value="Genomic_DNA"/>
</dbReference>
<protein>
    <submittedName>
        <fullName evidence="8">Methyl-accepting chemotaxis sensory transducer</fullName>
    </submittedName>
</protein>
<dbReference type="GO" id="GO:0016020">
    <property type="term" value="C:membrane"/>
    <property type="evidence" value="ECO:0007669"/>
    <property type="project" value="InterPro"/>
</dbReference>
<sequence>MKISTRIALIGGVAISGLILVSVLSWLGANHLERLDATKSLALEQERLTRVIRYDFLNSRRHEKDFQIRRDEAFARALIDETAPKVREGLARLRGLSEEPDIGRIEGGYQRYVEQFSAVVSLYRKLGLDETAGLQGALRQAVHRIEEKIGQADDPRLMVSMLSLRRHEKDYLLRLDPAYGAKFTKEADNFLSLLEGAPLNSADKAEFTQRLADYRQSFLSYVTTRQELTAAVKTLSEVFAEVEPIIEAVTVKTQAVFAEAAQEATRQGERTHTMMLAALIAIGLAMIGLIAAISRSITRPITAMTGAMGDLAKGNLDVAVPALERRDEIGAMAKAVEVFKRNSQERQRLEEREKADAARAEARQRKIADSTRRFDATILTMIAKIKAAVEQLHSASNALSANAEETGRQSGAVAIATANATANVETVASAGAELAASIDEISSQVQQTAAITRAATDEMAEATHKIGGLSEAAQKIGDVVGVINALASQTNMLALNATIESARAGEAGKGFAVVANEVKVLAGQTARATRDIASHIAAVQGEAGAAVSSIALISGTMTRINEFTAAIAGAVEEQGAATAEIARNVDQASQGTREVAINVAGVAEAASETGRMAQGVFQSADDLQSESATLEREVERFLKEVREA</sequence>
<dbReference type="InterPro" id="IPR003660">
    <property type="entry name" value="HAMP_dom"/>
</dbReference>
<dbReference type="CDD" id="cd06225">
    <property type="entry name" value="HAMP"/>
    <property type="match status" value="1"/>
</dbReference>
<dbReference type="PANTHER" id="PTHR32089:SF112">
    <property type="entry name" value="LYSOZYME-LIKE PROTEIN-RELATED"/>
    <property type="match status" value="1"/>
</dbReference>
<dbReference type="STRING" id="269796.Rru_A2554"/>
<dbReference type="Proteomes" id="UP000001929">
    <property type="component" value="Chromosome"/>
</dbReference>
<feature type="domain" description="Methyl-accepting transducer" evidence="6">
    <location>
        <begin position="388"/>
        <end position="624"/>
    </location>
</feature>
<name>Q2RR91_RHORT</name>
<dbReference type="Gene3D" id="1.10.287.950">
    <property type="entry name" value="Methyl-accepting chemotaxis protein"/>
    <property type="match status" value="1"/>
</dbReference>
<dbReference type="eggNOG" id="COG0840">
    <property type="taxonomic scope" value="Bacteria"/>
</dbReference>
<accession>Q2RR91</accession>
<proteinExistence type="inferred from homology"/>
<feature type="domain" description="HAMP" evidence="7">
    <location>
        <begin position="295"/>
        <end position="348"/>
    </location>
</feature>
<evidence type="ECO:0000313" key="8">
    <source>
        <dbReference type="EMBL" id="ABC23354.1"/>
    </source>
</evidence>
<dbReference type="KEGG" id="rru:Rru_A2554"/>
<evidence type="ECO:0000259" key="6">
    <source>
        <dbReference type="PROSITE" id="PS50111"/>
    </source>
</evidence>
<dbReference type="GO" id="GO:0007165">
    <property type="term" value="P:signal transduction"/>
    <property type="evidence" value="ECO:0007669"/>
    <property type="project" value="UniProtKB-KW"/>
</dbReference>
<evidence type="ECO:0000256" key="4">
    <source>
        <dbReference type="SAM" id="Coils"/>
    </source>
</evidence>
<comment type="similarity">
    <text evidence="2">Belongs to the methyl-accepting chemotaxis (MCP) protein family.</text>
</comment>
<evidence type="ECO:0000256" key="5">
    <source>
        <dbReference type="SAM" id="Phobius"/>
    </source>
</evidence>
<dbReference type="PROSITE" id="PS50885">
    <property type="entry name" value="HAMP"/>
    <property type="match status" value="1"/>
</dbReference>
<keyword evidence="4" id="KW-0175">Coiled coil</keyword>
<dbReference type="RefSeq" id="WP_011390307.1">
    <property type="nucleotide sequence ID" value="NC_007643.1"/>
</dbReference>
<dbReference type="AlphaFoldDB" id="Q2RR91"/>
<gene>
    <name evidence="8" type="ordered locus">Rru_A2554</name>
</gene>
<dbReference type="Gene3D" id="1.10.8.500">
    <property type="entry name" value="HAMP domain in histidine kinase"/>
    <property type="match status" value="1"/>
</dbReference>
<keyword evidence="5" id="KW-0812">Transmembrane</keyword>
<keyword evidence="5" id="KW-0472">Membrane</keyword>
<dbReference type="SUPFAM" id="SSF58104">
    <property type="entry name" value="Methyl-accepting chemotaxis protein (MCP) signaling domain"/>
    <property type="match status" value="1"/>
</dbReference>
<organism evidence="8 9">
    <name type="scientific">Rhodospirillum rubrum (strain ATCC 11170 / ATH 1.1.1 / DSM 467 / LMG 4362 / NCIMB 8255 / S1)</name>
    <dbReference type="NCBI Taxonomy" id="269796"/>
    <lineage>
        <taxon>Bacteria</taxon>
        <taxon>Pseudomonadati</taxon>
        <taxon>Pseudomonadota</taxon>
        <taxon>Alphaproteobacteria</taxon>
        <taxon>Rhodospirillales</taxon>
        <taxon>Rhodospirillaceae</taxon>
        <taxon>Rhodospirillum</taxon>
    </lineage>
</organism>
<dbReference type="SMART" id="SM00283">
    <property type="entry name" value="MA"/>
    <property type="match status" value="1"/>
</dbReference>
<feature type="coiled-coil region" evidence="4">
    <location>
        <begin position="332"/>
        <end position="361"/>
    </location>
</feature>
<dbReference type="Pfam" id="PF00672">
    <property type="entry name" value="HAMP"/>
    <property type="match status" value="1"/>
</dbReference>
<dbReference type="InterPro" id="IPR032255">
    <property type="entry name" value="HBM"/>
</dbReference>
<dbReference type="PATRIC" id="fig|269796.9.peg.2661"/>
<dbReference type="PANTHER" id="PTHR32089">
    <property type="entry name" value="METHYL-ACCEPTING CHEMOTAXIS PROTEIN MCPB"/>
    <property type="match status" value="1"/>
</dbReference>
<feature type="transmembrane region" description="Helical" evidence="5">
    <location>
        <begin position="7"/>
        <end position="29"/>
    </location>
</feature>
<evidence type="ECO:0000256" key="2">
    <source>
        <dbReference type="ARBA" id="ARBA00029447"/>
    </source>
</evidence>
<evidence type="ECO:0000256" key="3">
    <source>
        <dbReference type="PROSITE-ProRule" id="PRU00284"/>
    </source>
</evidence>
<dbReference type="InterPro" id="IPR004089">
    <property type="entry name" value="MCPsignal_dom"/>
</dbReference>
<evidence type="ECO:0000313" key="9">
    <source>
        <dbReference type="Proteomes" id="UP000001929"/>
    </source>
</evidence>
<evidence type="ECO:0000256" key="1">
    <source>
        <dbReference type="ARBA" id="ARBA00023224"/>
    </source>
</evidence>